<gene>
    <name evidence="1" type="ORF">PS847_04667</name>
</gene>
<accession>A0A5E7NKB3</accession>
<reference evidence="1 2" key="1">
    <citation type="submission" date="2019-09" db="EMBL/GenBank/DDBJ databases">
        <authorList>
            <person name="Chandra G."/>
            <person name="Truman W A."/>
        </authorList>
    </citation>
    <scope>NUCLEOTIDE SEQUENCE [LARGE SCALE GENOMIC DNA]</scope>
    <source>
        <strain evidence="1">PS847</strain>
    </source>
</reference>
<sequence>MPTCVLFIRHSSRYIHACSAHSIVGAIRLHTVV</sequence>
<dbReference type="EMBL" id="CABVIC010000006">
    <property type="protein sequence ID" value="VVP37389.1"/>
    <property type="molecule type" value="Genomic_DNA"/>
</dbReference>
<evidence type="ECO:0000313" key="2">
    <source>
        <dbReference type="Proteomes" id="UP000326067"/>
    </source>
</evidence>
<proteinExistence type="predicted"/>
<dbReference type="Proteomes" id="UP000326067">
    <property type="component" value="Unassembled WGS sequence"/>
</dbReference>
<protein>
    <submittedName>
        <fullName evidence="1">Uncharacterized protein</fullName>
    </submittedName>
</protein>
<evidence type="ECO:0000313" key="1">
    <source>
        <dbReference type="EMBL" id="VVP37389.1"/>
    </source>
</evidence>
<organism evidence="1 2">
    <name type="scientific">Pseudomonas fluorescens</name>
    <dbReference type="NCBI Taxonomy" id="294"/>
    <lineage>
        <taxon>Bacteria</taxon>
        <taxon>Pseudomonadati</taxon>
        <taxon>Pseudomonadota</taxon>
        <taxon>Gammaproteobacteria</taxon>
        <taxon>Pseudomonadales</taxon>
        <taxon>Pseudomonadaceae</taxon>
        <taxon>Pseudomonas</taxon>
    </lineage>
</organism>
<dbReference type="AlphaFoldDB" id="A0A5E7NKB3"/>
<name>A0A5E7NKB3_PSEFL</name>